<organism evidence="2 3">
    <name type="scientific">Acetobacter suratthaniensis</name>
    <dbReference type="NCBI Taxonomy" id="1502841"/>
    <lineage>
        <taxon>Bacteria</taxon>
        <taxon>Pseudomonadati</taxon>
        <taxon>Pseudomonadota</taxon>
        <taxon>Alphaproteobacteria</taxon>
        <taxon>Acetobacterales</taxon>
        <taxon>Acetobacteraceae</taxon>
        <taxon>Acetobacter</taxon>
    </lineage>
</organism>
<evidence type="ECO:0000256" key="1">
    <source>
        <dbReference type="SAM" id="MobiDB-lite"/>
    </source>
</evidence>
<reference evidence="2 3" key="1">
    <citation type="submission" date="2021-03" db="EMBL/GenBank/DDBJ databases">
        <title>The complete genome sequence of Acetobacter suratthaniensis TBRC 1719.</title>
        <authorList>
            <person name="Charoenyingcharoen P."/>
            <person name="Yukphan P."/>
        </authorList>
    </citation>
    <scope>NUCLEOTIDE SEQUENCE [LARGE SCALE GENOMIC DNA]</scope>
    <source>
        <strain evidence="2 3">TBRC 1719</strain>
    </source>
</reference>
<dbReference type="RefSeq" id="WP_207855261.1">
    <property type="nucleotide sequence ID" value="NZ_JAFVMG010000020.1"/>
</dbReference>
<name>A0ABS3LPV5_9PROT</name>
<dbReference type="Pfam" id="PF06666">
    <property type="entry name" value="DUF1173"/>
    <property type="match status" value="1"/>
</dbReference>
<proteinExistence type="predicted"/>
<dbReference type="InterPro" id="IPR009553">
    <property type="entry name" value="DUF1173"/>
</dbReference>
<sequence length="448" mass="50225">MRDWVTFPDGNRGRRSWDNDPQRSGAWQRRLAQAWGGDERPVCDCRHQGQPMGLSVHRCLRQRDGRQVEVYHLARLRHQGALHHVACSFHEADPRRDGRGGYVEGVVRERDDGRIGIALRRGLRCLDVAAAPADPAQAARQGGGQGAVRQARMTELGLLHLLWEEAGLNGWTPRLGRARRRWPVVREALDRAALRIVPARNQTLSDRLAMIGYADEDGPALLRETARNCGDTWRILLLGIVDDIALVNWQEGQQFCALRFDGAGAYNLRVSAASLWHERVARRYPMAMAALAQPRAERAIRVVGLVTATVRVGVTQGLSLVRCRADDIALMEVEPDTLTPVSSGYELAIARALVEQRRSFIRPLRFDAGRDAVLPDFVLTDTGDPRGTPMEVFGRADEAYAARRAEKARYYDEVYGQAHWWHWDAATSPGHWPDFPPAHTRKDGDDDA</sequence>
<evidence type="ECO:0000313" key="2">
    <source>
        <dbReference type="EMBL" id="MBO1329401.1"/>
    </source>
</evidence>
<accession>A0ABS3LPV5</accession>
<feature type="region of interest" description="Disordered" evidence="1">
    <location>
        <begin position="1"/>
        <end position="25"/>
    </location>
</feature>
<comment type="caution">
    <text evidence="2">The sequence shown here is derived from an EMBL/GenBank/DDBJ whole genome shotgun (WGS) entry which is preliminary data.</text>
</comment>
<dbReference type="EMBL" id="JAFVMG010000020">
    <property type="protein sequence ID" value="MBO1329401.1"/>
    <property type="molecule type" value="Genomic_DNA"/>
</dbReference>
<keyword evidence="3" id="KW-1185">Reference proteome</keyword>
<evidence type="ECO:0000313" key="3">
    <source>
        <dbReference type="Proteomes" id="UP000664399"/>
    </source>
</evidence>
<protein>
    <submittedName>
        <fullName evidence="2">DUF1173 family protein</fullName>
    </submittedName>
</protein>
<feature type="compositionally biased region" description="Basic and acidic residues" evidence="1">
    <location>
        <begin position="11"/>
        <end position="21"/>
    </location>
</feature>
<dbReference type="Proteomes" id="UP000664399">
    <property type="component" value="Unassembled WGS sequence"/>
</dbReference>
<gene>
    <name evidence="2" type="ORF">J2D75_13070</name>
</gene>